<evidence type="ECO:0000259" key="6">
    <source>
        <dbReference type="Pfam" id="PF24598"/>
    </source>
</evidence>
<dbReference type="OrthoDB" id="297643at2759"/>
<dbReference type="GO" id="GO:0005829">
    <property type="term" value="C:cytosol"/>
    <property type="evidence" value="ECO:0007669"/>
    <property type="project" value="GOC"/>
</dbReference>
<comment type="similarity">
    <text evidence="3">Belongs to the DOP1 family.</text>
</comment>
<evidence type="ECO:0000259" key="5">
    <source>
        <dbReference type="Pfam" id="PF04118"/>
    </source>
</evidence>
<dbReference type="OMA" id="LHHGCNF"/>
<reference evidence="8 9" key="1">
    <citation type="submission" date="2014-11" db="EMBL/GenBank/DDBJ databases">
        <title>Genetic blueprint of the zoonotic pathogen Toxocara canis.</title>
        <authorList>
            <person name="Zhu X.-Q."/>
            <person name="Korhonen P.K."/>
            <person name="Cai H."/>
            <person name="Young N.D."/>
            <person name="Nejsum P."/>
            <person name="von Samson-Himmelstjerna G."/>
            <person name="Boag P.R."/>
            <person name="Tan P."/>
            <person name="Li Q."/>
            <person name="Min J."/>
            <person name="Yang Y."/>
            <person name="Wang X."/>
            <person name="Fang X."/>
            <person name="Hall R.S."/>
            <person name="Hofmann A."/>
            <person name="Sternberg P.W."/>
            <person name="Jex A.R."/>
            <person name="Gasser R.B."/>
        </authorList>
    </citation>
    <scope>NUCLEOTIDE SEQUENCE [LARGE SCALE GENOMIC DNA]</scope>
    <source>
        <strain evidence="8">PN_DK_2014</strain>
    </source>
</reference>
<keyword evidence="2" id="KW-0653">Protein transport</keyword>
<name>A0A0B2VA86_TOXCA</name>
<dbReference type="GO" id="GO:0005802">
    <property type="term" value="C:trans-Golgi network"/>
    <property type="evidence" value="ECO:0007669"/>
    <property type="project" value="TreeGrafter"/>
</dbReference>
<dbReference type="PANTHER" id="PTHR14042">
    <property type="entry name" value="DOPEY-RELATED"/>
    <property type="match status" value="1"/>
</dbReference>
<dbReference type="Pfam" id="PF24601">
    <property type="entry name" value="TPR_DOP1"/>
    <property type="match status" value="1"/>
</dbReference>
<gene>
    <name evidence="8" type="primary">pad-1</name>
    <name evidence="8" type="ORF">Tcan_09713</name>
</gene>
<evidence type="ECO:0000256" key="2">
    <source>
        <dbReference type="ARBA" id="ARBA00022927"/>
    </source>
</evidence>
<evidence type="ECO:0000313" key="8">
    <source>
        <dbReference type="EMBL" id="KHN80376.1"/>
    </source>
</evidence>
<dbReference type="STRING" id="6265.A0A0B2VA86"/>
<dbReference type="InterPro" id="IPR056457">
    <property type="entry name" value="DOP1_C"/>
</dbReference>
<evidence type="ECO:0000256" key="3">
    <source>
        <dbReference type="ARBA" id="ARBA00046326"/>
    </source>
</evidence>
<protein>
    <submittedName>
        <fullName evidence="8">Protein pad-1</fullName>
    </submittedName>
</protein>
<keyword evidence="9" id="KW-1185">Reference proteome</keyword>
<feature type="compositionally biased region" description="Low complexity" evidence="4">
    <location>
        <begin position="2146"/>
        <end position="2161"/>
    </location>
</feature>
<proteinExistence type="inferred from homology"/>
<comment type="caution">
    <text evidence="8">The sequence shown here is derived from an EMBL/GenBank/DDBJ whole genome shotgun (WGS) entry which is preliminary data.</text>
</comment>
<dbReference type="Proteomes" id="UP000031036">
    <property type="component" value="Unassembled WGS sequence"/>
</dbReference>
<organism evidence="8 9">
    <name type="scientific">Toxocara canis</name>
    <name type="common">Canine roundworm</name>
    <dbReference type="NCBI Taxonomy" id="6265"/>
    <lineage>
        <taxon>Eukaryota</taxon>
        <taxon>Metazoa</taxon>
        <taxon>Ecdysozoa</taxon>
        <taxon>Nematoda</taxon>
        <taxon>Chromadorea</taxon>
        <taxon>Rhabditida</taxon>
        <taxon>Spirurina</taxon>
        <taxon>Ascaridomorpha</taxon>
        <taxon>Ascaridoidea</taxon>
        <taxon>Toxocaridae</taxon>
        <taxon>Toxocara</taxon>
    </lineage>
</organism>
<feature type="region of interest" description="Disordered" evidence="4">
    <location>
        <begin position="2146"/>
        <end position="2184"/>
    </location>
</feature>
<dbReference type="GO" id="GO:0005768">
    <property type="term" value="C:endosome"/>
    <property type="evidence" value="ECO:0007669"/>
    <property type="project" value="TreeGrafter"/>
</dbReference>
<evidence type="ECO:0000313" key="9">
    <source>
        <dbReference type="Proteomes" id="UP000031036"/>
    </source>
</evidence>
<feature type="domain" description="DOP1-like TPR" evidence="7">
    <location>
        <begin position="1360"/>
        <end position="1764"/>
    </location>
</feature>
<evidence type="ECO:0000256" key="4">
    <source>
        <dbReference type="SAM" id="MobiDB-lite"/>
    </source>
</evidence>
<dbReference type="InterPro" id="IPR056459">
    <property type="entry name" value="TPR_DOP1"/>
</dbReference>
<evidence type="ECO:0000259" key="7">
    <source>
        <dbReference type="Pfam" id="PF24601"/>
    </source>
</evidence>
<feature type="domain" description="DOP1-like C-terminal" evidence="6">
    <location>
        <begin position="2174"/>
        <end position="2525"/>
    </location>
</feature>
<dbReference type="PANTHER" id="PTHR14042:SF24">
    <property type="entry name" value="PROTEIN DOPEY-1 HOMOLOG"/>
    <property type="match status" value="1"/>
</dbReference>
<evidence type="ECO:0000256" key="1">
    <source>
        <dbReference type="ARBA" id="ARBA00022448"/>
    </source>
</evidence>
<dbReference type="InterPro" id="IPR040314">
    <property type="entry name" value="DOP1"/>
</dbReference>
<feature type="compositionally biased region" description="Polar residues" evidence="4">
    <location>
        <begin position="2167"/>
        <end position="2177"/>
    </location>
</feature>
<dbReference type="EMBL" id="JPKZ01001747">
    <property type="protein sequence ID" value="KHN80376.1"/>
    <property type="molecule type" value="Genomic_DNA"/>
</dbReference>
<sequence length="2576" mass="286650">MSSVLVGGADAAVSAAHAAALLNSSKYRAYVAAVDKALKAFEATNEWADLISALGKLSRVFHSNAKFGDIPKPVTVAKRLSQCLHPALPHGVHLKALETYRQLFDILGQKDLPRLLYLFAVGLFPLMDHCGIKVKSELLGIFEQYLLPLGANLKPALPGFITGVLLGLEEGTEFYDRSFALLDQVQEGVGAESFFACLWEAVLGSPSVRLPALTYVNAKFDRRKTMDDQIFIMGDHVDHMIAALCAVADDEGSTLVQRHLLDFLCTAFPLNSDHLVREDFVQLLRRCLFVVLRRDMSLNRRLYQWLLNRSGDAAVSGMPVGGSDEQLDTSFFKTYALPLIKSAIEEYLRLDTVEVASASAAWDGTKEHQLQFTEVRVCRLLLYFMDRPELGSLILEEALPMLLQYASRYEKQRNALLAEEVEYADVLTPSSSSQVCMLGELSRRGSILSRTSSASKRSRLSHTSAQNKNTSDLVKRLSEISKTLNLLLNSLDVGFIWNFLERRFKELMAPEQLERVNGCVEAEAFTVESPILREESRRRKWEELQHFPAMALFCVHIVELDTHGDIRGTHLPQLLHTVLSGIGRREVANMQSQLLLDLIELAQCILLEINQSATALEAGAVESMLLFDSSGWTIPFLIAVKIMWCICMISLKWRMALFCVHIVELDTHGDIRGTHLPQLLHTVLSGIGRREVANMQSQLLLDLIELAQCILLEINQSATALEAGEQRRIEECLEDCEWVLAQVCEWYCSQRCAERLQIFRAVSALQREFADFPLYSFANTPVMVRRTRSSGGYSEWLRGLLNVVSLEMWDRTTSTARQGSPARKVVDVQKLRYSGDFSARADAVDLITYVYVRSVSVAEQHVALQGRKKRSFEPSISDSSSDSGVKGTTTVLLKPLLSEAELRRMESDGVFLKAAHVVWACLGDPTEASCHEVAARLLTLLHSRKVAEPSSDIEDLIVAHLTSPNKLVSGAAARKFRTLWMLNRRSAGEDIYPGVPSKPFNRVVMILLGILADDAVGCEKAELKSVVTSWFVDCARHNDLPRILQMVAVILLNPTTARISIQYLSMHNRITKEQMVAVILLNPTTARISIQYLSMHNRITKEQIASMPVGMSAVTLLAEGGRHSLHHLCEDLSLGCASRDRKRSQEAVAALEYIRSGQDLPLWYTELRNRLLQAGDSESSLELSVETNATKAHKRTISDIPIFDDDNESVGTMSLDSVDQSVYDVVQYVVGRVCEQSEKILGVDEGGLEEHFPRIPSSTTTLNADTPLDGLSTPHICSPSGPSSFESAVSETKSEAVSPRVSECSMVQVENIKRVKSGHRRQDSLQESIFTMTAQELKLFDASELPRLNSASDEKHPLCHELHAHMLLYVESGRVVDLGRAEKLLRMLIALMRSQRGCMASRMIVSCMVSSGTASLPKSASSGSSNHLLELLSRHVRAILGQEFWSSNESESNSSTTDATKSKHYTFLELFMTVSLYFLRSYFLNSPITPVSDSDLRVAWKCKMAALDFLSELMRELISMIRENQSRALVAYVHGILQRSKLQKCLLHSLLTSVHNVRASSDEILPLSVDVLEFNDGPSPYAEQFNDLLYGYQNSLLDLTALVIQLELDVKNGFQNFTEQNVSGICVDKLSINHQIYNSPQHRSTLREPHVGMVELRMFLLTVLNALKKNPARHELWHYFIVQILPFLDRSLSTFCMHVTEQLCKNVESAVNAAYRPADDLCDADALSMIERHGAFNKTPNYPPNYAIGVLETLTTLIHFCVIDSSSQLASAASTIANAHLPSQASTGSTSSLSSSMMNAIPGTKGATELISNLVKVFSFSDTTQVSASTALSKFSERSGAGSWKQAKSEMLSSFPHALATICDVWTLVRKRVEPSLPIGNAQQIRRLILDLLSPIAQHHQQSFLSALALVWLTRSSVASQKQIIARIESDQTSFDYSEAQLDIADLLLSIKVLPFENLISTIAETLKECAGKSGKPATPSDKQNAFPTEVSLLEMLHGCVRATPSASLHNCWAPLQTLIAEAPVANLPPKAIFILFIILADFVRLSGTSSIMEDKQMSRAVQDACQKLTDAVNVIVGWQLEQTTWLKRTLVVKHDSGQKSQETSPVVEFATAPSSLAASEASSLRGSTTSLVQSRLVMSAFEPVAQTTPSAPSASTLTASTDKKSSSNLRASVKDTNSNKRDPANSTQALFLLAENLAELIDSICKSEDKDRLLPTLHAVWNNTLPYLKAKNARNARFFLASSQFLASMSTFNYMRPVWRKATLDLLLDPTFFKMDVNSLKQWLVVIDHLMTHDKTSFKELLARISTTQNSALSSLITSKEAEYEMRAQALKRLAFIVLSSELDQYQAQLPDIQERLSDNLRPSQVPSLHAQVFLCYRVLLLRLKPHHLVSMWPSMVTELVHVLLQIEQQLTGSTNVSDDLKCDRNDHWMQLYLAACKLLETLCTLPSGYLAQFQMCHWAFVTSVAASNTDSFVPFAERIYHLLCSKYGRLTPNERKLMSASLVTVKTLTSFSELRPFFRTLATQNKSLSISGLLSDKEELLRDACYMNGSLSYKNAITRLEHALYVDFAEHWQL</sequence>
<dbReference type="InterPro" id="IPR007249">
    <property type="entry name" value="DOP1_N"/>
</dbReference>
<dbReference type="GO" id="GO:0015031">
    <property type="term" value="P:protein transport"/>
    <property type="evidence" value="ECO:0007669"/>
    <property type="project" value="UniProtKB-KW"/>
</dbReference>
<dbReference type="GO" id="GO:0006895">
    <property type="term" value="P:Golgi to endosome transport"/>
    <property type="evidence" value="ECO:0007669"/>
    <property type="project" value="InterPro"/>
</dbReference>
<keyword evidence="1" id="KW-0813">Transport</keyword>
<dbReference type="Pfam" id="PF04118">
    <property type="entry name" value="Dopey_N"/>
    <property type="match status" value="1"/>
</dbReference>
<accession>A0A0B2VA86</accession>
<feature type="domain" description="DOP1 N-terminal" evidence="5">
    <location>
        <begin position="25"/>
        <end position="309"/>
    </location>
</feature>
<dbReference type="Pfam" id="PF24598">
    <property type="entry name" value="DOP1_C"/>
    <property type="match status" value="1"/>
</dbReference>